<protein>
    <submittedName>
        <fullName evidence="2">Uncharacterized protein</fullName>
    </submittedName>
</protein>
<evidence type="ECO:0000313" key="3">
    <source>
        <dbReference type="Proteomes" id="UP000002630"/>
    </source>
</evidence>
<evidence type="ECO:0000256" key="1">
    <source>
        <dbReference type="SAM" id="MobiDB-lite"/>
    </source>
</evidence>
<dbReference type="InParanoid" id="D7G693"/>
<name>D7G693_ECTSI</name>
<accession>D7G693</accession>
<organism evidence="2 3">
    <name type="scientific">Ectocarpus siliculosus</name>
    <name type="common">Brown alga</name>
    <name type="synonym">Conferva siliculosa</name>
    <dbReference type="NCBI Taxonomy" id="2880"/>
    <lineage>
        <taxon>Eukaryota</taxon>
        <taxon>Sar</taxon>
        <taxon>Stramenopiles</taxon>
        <taxon>Ochrophyta</taxon>
        <taxon>PX clade</taxon>
        <taxon>Phaeophyceae</taxon>
        <taxon>Ectocarpales</taxon>
        <taxon>Ectocarpaceae</taxon>
        <taxon>Ectocarpus</taxon>
    </lineage>
</organism>
<dbReference type="EMBL" id="FN648960">
    <property type="protein sequence ID" value="CBJ27488.1"/>
    <property type="molecule type" value="Genomic_DNA"/>
</dbReference>
<feature type="region of interest" description="Disordered" evidence="1">
    <location>
        <begin position="1"/>
        <end position="24"/>
    </location>
</feature>
<proteinExistence type="predicted"/>
<dbReference type="EMBL" id="FN649729">
    <property type="protein sequence ID" value="CBJ27488.1"/>
    <property type="molecule type" value="Genomic_DNA"/>
</dbReference>
<evidence type="ECO:0000313" key="2">
    <source>
        <dbReference type="EMBL" id="CBJ27488.1"/>
    </source>
</evidence>
<keyword evidence="3" id="KW-1185">Reference proteome</keyword>
<dbReference type="OrthoDB" id="10321900at2759"/>
<sequence>MDVEDEVAQSRPKENGAAPPPAVSPALKLAHEVLLKNAEDIKSGNHPKMKADIEIQGKLKRSRLESAKCNSELTITNIEELGSAEARDSNVQTKVDLERTQDDLLDDVHQRIRKARMDGGLVSPNPARAASSGIASEVGGEGGGVKDKAGGGGSGGLLLGKKRARLMPERRFEKITPEAVLAKVEARRVRTVALSDIEMRRDFQAIITDWRDRAKNYLSTYNNSHWTKVTVLQDSFRVRGVTFVRGDPVVVKSRVTGEEFHGEITVVKPKMVFLSLYGGVKTRIFVEHISTGRLTVARAEAKSSVA</sequence>
<dbReference type="Proteomes" id="UP000002630">
    <property type="component" value="Linkage Group LG04"/>
</dbReference>
<reference evidence="2 3" key="1">
    <citation type="journal article" date="2010" name="Nature">
        <title>The Ectocarpus genome and the independent evolution of multicellularity in brown algae.</title>
        <authorList>
            <person name="Cock J.M."/>
            <person name="Sterck L."/>
            <person name="Rouze P."/>
            <person name="Scornet D."/>
            <person name="Allen A.E."/>
            <person name="Amoutzias G."/>
            <person name="Anthouard V."/>
            <person name="Artiguenave F."/>
            <person name="Aury J.M."/>
            <person name="Badger J.H."/>
            <person name="Beszteri B."/>
            <person name="Billiau K."/>
            <person name="Bonnet E."/>
            <person name="Bothwell J.H."/>
            <person name="Bowler C."/>
            <person name="Boyen C."/>
            <person name="Brownlee C."/>
            <person name="Carrano C.J."/>
            <person name="Charrier B."/>
            <person name="Cho G.Y."/>
            <person name="Coelho S.M."/>
            <person name="Collen J."/>
            <person name="Corre E."/>
            <person name="Da Silva C."/>
            <person name="Delage L."/>
            <person name="Delaroque N."/>
            <person name="Dittami S.M."/>
            <person name="Doulbeau S."/>
            <person name="Elias M."/>
            <person name="Farnham G."/>
            <person name="Gachon C.M."/>
            <person name="Gschloessl B."/>
            <person name="Heesch S."/>
            <person name="Jabbari K."/>
            <person name="Jubin C."/>
            <person name="Kawai H."/>
            <person name="Kimura K."/>
            <person name="Kloareg B."/>
            <person name="Kupper F.C."/>
            <person name="Lang D."/>
            <person name="Le Bail A."/>
            <person name="Leblanc C."/>
            <person name="Lerouge P."/>
            <person name="Lohr M."/>
            <person name="Lopez P.J."/>
            <person name="Martens C."/>
            <person name="Maumus F."/>
            <person name="Michel G."/>
            <person name="Miranda-Saavedra D."/>
            <person name="Morales J."/>
            <person name="Moreau H."/>
            <person name="Motomura T."/>
            <person name="Nagasato C."/>
            <person name="Napoli C.A."/>
            <person name="Nelson D.R."/>
            <person name="Nyvall-Collen P."/>
            <person name="Peters A.F."/>
            <person name="Pommier C."/>
            <person name="Potin P."/>
            <person name="Poulain J."/>
            <person name="Quesneville H."/>
            <person name="Read B."/>
            <person name="Rensing S.A."/>
            <person name="Ritter A."/>
            <person name="Rousvoal S."/>
            <person name="Samanta M."/>
            <person name="Samson G."/>
            <person name="Schroeder D.C."/>
            <person name="Segurens B."/>
            <person name="Strittmatter M."/>
            <person name="Tonon T."/>
            <person name="Tregear J.W."/>
            <person name="Valentin K."/>
            <person name="von Dassow P."/>
            <person name="Yamagishi T."/>
            <person name="Van de Peer Y."/>
            <person name="Wincker P."/>
        </authorList>
    </citation>
    <scope>NUCLEOTIDE SEQUENCE [LARGE SCALE GENOMIC DNA]</scope>
    <source>
        <strain evidence="3">Ec32 / CCAP1310/4</strain>
    </source>
</reference>
<gene>
    <name evidence="2" type="ORF">Esi_0073_0047</name>
</gene>
<dbReference type="AlphaFoldDB" id="D7G693"/>
<feature type="region of interest" description="Disordered" evidence="1">
    <location>
        <begin position="119"/>
        <end position="152"/>
    </location>
</feature>